<dbReference type="GO" id="GO:0046523">
    <property type="term" value="F:S-methyl-5-thioribose-1-phosphate isomerase activity"/>
    <property type="evidence" value="ECO:0007669"/>
    <property type="project" value="UniProtKB-UniRule"/>
</dbReference>
<keyword evidence="1 6" id="KW-0963">Cytoplasm</keyword>
<comment type="pathway">
    <text evidence="6">Amino-acid biosynthesis; L-methionine biosynthesis via salvage pathway; L-methionine from S-methyl-5-thio-alpha-D-ribose 1-phosphate: step 1/6.</text>
</comment>
<dbReference type="NCBIfam" id="TIGR00512">
    <property type="entry name" value="salvage_mtnA"/>
    <property type="match status" value="1"/>
</dbReference>
<feature type="active site" description="Proton donor" evidence="6">
    <location>
        <position position="245"/>
    </location>
</feature>
<dbReference type="PANTHER" id="PTHR43475">
    <property type="entry name" value="METHYLTHIORIBOSE-1-PHOSPHATE ISOMERASE"/>
    <property type="match status" value="1"/>
</dbReference>
<accession>A0A0B7B6H7</accession>
<comment type="subcellular location">
    <subcellularLocation>
        <location evidence="6">Cytoplasm</location>
    </subcellularLocation>
    <subcellularLocation>
        <location evidence="6">Nucleus</location>
    </subcellularLocation>
</comment>
<dbReference type="NCBIfam" id="NF004326">
    <property type="entry name" value="PRK05720.1"/>
    <property type="match status" value="1"/>
</dbReference>
<dbReference type="Pfam" id="PF01008">
    <property type="entry name" value="IF-2B"/>
    <property type="match status" value="1"/>
</dbReference>
<dbReference type="Gene3D" id="1.20.120.420">
    <property type="entry name" value="translation initiation factor eif-2b, domain 1"/>
    <property type="match status" value="1"/>
</dbReference>
<dbReference type="HAMAP" id="MF_01678">
    <property type="entry name" value="Salvage_MtnA"/>
    <property type="match status" value="1"/>
</dbReference>
<organism evidence="7">
    <name type="scientific">Arion vulgaris</name>
    <dbReference type="NCBI Taxonomy" id="1028688"/>
    <lineage>
        <taxon>Eukaryota</taxon>
        <taxon>Metazoa</taxon>
        <taxon>Spiralia</taxon>
        <taxon>Lophotrochozoa</taxon>
        <taxon>Mollusca</taxon>
        <taxon>Gastropoda</taxon>
        <taxon>Heterobranchia</taxon>
        <taxon>Euthyneura</taxon>
        <taxon>Panpulmonata</taxon>
        <taxon>Eupulmonata</taxon>
        <taxon>Stylommatophora</taxon>
        <taxon>Helicina</taxon>
        <taxon>Arionoidea</taxon>
        <taxon>Arionidae</taxon>
        <taxon>Arion</taxon>
    </lineage>
</organism>
<evidence type="ECO:0000256" key="3">
    <source>
        <dbReference type="ARBA" id="ARBA00023167"/>
    </source>
</evidence>
<dbReference type="InterPro" id="IPR042529">
    <property type="entry name" value="IF_2B-like_C"/>
</dbReference>
<evidence type="ECO:0000313" key="7">
    <source>
        <dbReference type="EMBL" id="CEK88924.1"/>
    </source>
</evidence>
<dbReference type="InterPro" id="IPR005251">
    <property type="entry name" value="IF-M1Pi"/>
</dbReference>
<evidence type="ECO:0000256" key="4">
    <source>
        <dbReference type="ARBA" id="ARBA00023235"/>
    </source>
</evidence>
<evidence type="ECO:0000256" key="6">
    <source>
        <dbReference type="HAMAP-Rule" id="MF_03119"/>
    </source>
</evidence>
<dbReference type="GO" id="GO:0019509">
    <property type="term" value="P:L-methionine salvage from methylthioadenosine"/>
    <property type="evidence" value="ECO:0007669"/>
    <property type="project" value="UniProtKB-UniRule"/>
</dbReference>
<dbReference type="InterPro" id="IPR011559">
    <property type="entry name" value="Initiation_fac_2B_a/b/d"/>
</dbReference>
<evidence type="ECO:0000256" key="5">
    <source>
        <dbReference type="ARBA" id="ARBA00023242"/>
    </source>
</evidence>
<dbReference type="FunFam" id="1.20.120.420:FF:000003">
    <property type="entry name" value="Methylthioribose-1-phosphate isomerase"/>
    <property type="match status" value="1"/>
</dbReference>
<reference evidence="7" key="1">
    <citation type="submission" date="2014-12" db="EMBL/GenBank/DDBJ databases">
        <title>Insight into the proteome of Arion vulgaris.</title>
        <authorList>
            <person name="Aradska J."/>
            <person name="Bulat T."/>
            <person name="Smidak R."/>
            <person name="Sarate P."/>
            <person name="Gangsoo J."/>
            <person name="Sialana F."/>
            <person name="Bilban M."/>
            <person name="Lubec G."/>
        </authorList>
    </citation>
    <scope>NUCLEOTIDE SEQUENCE</scope>
    <source>
        <tissue evidence="7">Skin</tissue>
    </source>
</reference>
<gene>
    <name evidence="7" type="primary">ORF167890</name>
    <name evidence="8" type="synonym">ORF167899</name>
</gene>
<dbReference type="InterPro" id="IPR027363">
    <property type="entry name" value="M1Pi_N"/>
</dbReference>
<dbReference type="InterPro" id="IPR037171">
    <property type="entry name" value="NagB/RpiA_transferase-like"/>
</dbReference>
<dbReference type="PANTHER" id="PTHR43475:SF1">
    <property type="entry name" value="METHYLTHIORIBOSE-1-PHOSPHATE ISOMERASE"/>
    <property type="match status" value="1"/>
</dbReference>
<name>A0A0B7B6H7_9EUPU</name>
<keyword evidence="4 6" id="KW-0413">Isomerase</keyword>
<dbReference type="NCBIfam" id="TIGR00524">
    <property type="entry name" value="eIF-2B_rel"/>
    <property type="match status" value="1"/>
</dbReference>
<proteinExistence type="inferred from homology"/>
<dbReference type="FunFam" id="3.40.50.10470:FF:000003">
    <property type="entry name" value="Methylthioribose-1-phosphate isomerase"/>
    <property type="match status" value="1"/>
</dbReference>
<comment type="function">
    <text evidence="6">Catalyzes the interconversion of methylthioribose-1-phosphate (MTR-1-P) into methylthioribulose-1-phosphate (MTRu-1-P).</text>
</comment>
<keyword evidence="3 6" id="KW-0486">Methionine biosynthesis</keyword>
<protein>
    <recommendedName>
        <fullName evidence="6">Methylthioribose-1-phosphate isomerase</fullName>
        <shortName evidence="6">M1Pi</shortName>
        <shortName evidence="6">MTR-1-P isomerase</shortName>
        <ecNumber evidence="6">5.3.1.23</ecNumber>
    </recommendedName>
    <alternativeName>
        <fullName evidence="6">S-methyl-5-thioribose-1-phosphate isomerase</fullName>
    </alternativeName>
    <alternativeName>
        <fullName evidence="6">Translation initiation factor eIF-2B subunit alpha/beta/delta-like protein</fullName>
    </alternativeName>
</protein>
<dbReference type="EC" id="5.3.1.23" evidence="6"/>
<dbReference type="EMBL" id="HACG01042061">
    <property type="protein sequence ID" value="CEK88926.1"/>
    <property type="molecule type" value="Transcribed_RNA"/>
</dbReference>
<keyword evidence="2 6" id="KW-0028">Amino-acid biosynthesis</keyword>
<dbReference type="EMBL" id="HACG01042059">
    <property type="protein sequence ID" value="CEK88924.1"/>
    <property type="molecule type" value="Transcribed_RNA"/>
</dbReference>
<dbReference type="AlphaFoldDB" id="A0A0B7B6H7"/>
<comment type="catalytic activity">
    <reaction evidence="6">
        <text>5-(methylsulfanyl)-alpha-D-ribose 1-phosphate = 5-(methylsulfanyl)-D-ribulose 1-phosphate</text>
        <dbReference type="Rhea" id="RHEA:19989"/>
        <dbReference type="ChEBI" id="CHEBI:58533"/>
        <dbReference type="ChEBI" id="CHEBI:58548"/>
        <dbReference type="EC" id="5.3.1.23"/>
    </reaction>
</comment>
<dbReference type="InterPro" id="IPR000649">
    <property type="entry name" value="IF-2B-related"/>
</dbReference>
<evidence type="ECO:0000256" key="1">
    <source>
        <dbReference type="ARBA" id="ARBA00022490"/>
    </source>
</evidence>
<dbReference type="GO" id="GO:0005737">
    <property type="term" value="C:cytoplasm"/>
    <property type="evidence" value="ECO:0007669"/>
    <property type="project" value="UniProtKB-SubCell"/>
</dbReference>
<keyword evidence="5 6" id="KW-0539">Nucleus</keyword>
<sequence>MTLEAIRYQRGKLEIIDQLLLPDTTHVFPINDTKGGWEAIKQMQVRGAPAIAIVGCLSLAVELTNKEFQTLAELKNFVEEKLNYLVSARPTAVNMGDAATRGKALIRQLVKGDEYEPEEAKLVLIKEFESMLQKDIDVNKSIGHFGAEFILKKNADQPVNVLTHCNTGSLATAGYGTALGVIRCLQEHKKLTLAYCTETRPYNQGARLTAYELVHEKINASLICDSMAAALMSENTIHAVIVGADRVVANGDTANKIGTYQLAIVAKHHNVPFYVACPRTTFDPLIKSGKDINIEIRPSHEMTTIKGIRIAAADINCWNPAFDVTPANLITGGVITEFGVFRPEELQEKFEENDTKKVDIV</sequence>
<dbReference type="GO" id="GO:0005634">
    <property type="term" value="C:nucleus"/>
    <property type="evidence" value="ECO:0007669"/>
    <property type="project" value="UniProtKB-SubCell"/>
</dbReference>
<evidence type="ECO:0000313" key="8">
    <source>
        <dbReference type="EMBL" id="CEK88926.1"/>
    </source>
</evidence>
<dbReference type="SUPFAM" id="SSF100950">
    <property type="entry name" value="NagB/RpiA/CoA transferase-like"/>
    <property type="match status" value="1"/>
</dbReference>
<dbReference type="UniPathway" id="UPA00904">
    <property type="reaction ID" value="UER00874"/>
</dbReference>
<feature type="site" description="Transition state stabilizer" evidence="6">
    <location>
        <position position="165"/>
    </location>
</feature>
<comment type="similarity">
    <text evidence="6">Belongs to the eIF-2B alpha/beta/delta subunits family. MtnA subfamily.</text>
</comment>
<evidence type="ECO:0000256" key="2">
    <source>
        <dbReference type="ARBA" id="ARBA00022605"/>
    </source>
</evidence>
<dbReference type="Gene3D" id="3.40.50.10470">
    <property type="entry name" value="Translation initiation factor eif-2b, domain 2"/>
    <property type="match status" value="1"/>
</dbReference>